<sequence>MKWSRLQAPPAEGNPRHEDERLESTERLASCEDFSETFGEVVAKTKTQGAGAAIHGS</sequence>
<proteinExistence type="predicted"/>
<evidence type="ECO:0000313" key="3">
    <source>
        <dbReference type="Proteomes" id="UP000639643"/>
    </source>
</evidence>
<dbReference type="AlphaFoldDB" id="A0A8H6KJ87"/>
<accession>A0A8H6KJ87</accession>
<dbReference type="EMBL" id="WIGM01000234">
    <property type="protein sequence ID" value="KAF6832584.1"/>
    <property type="molecule type" value="Genomic_DNA"/>
</dbReference>
<dbReference type="Proteomes" id="UP000639643">
    <property type="component" value="Unassembled WGS sequence"/>
</dbReference>
<name>A0A8H6KJ87_9PEZI</name>
<organism evidence="2 3">
    <name type="scientific">Colletotrichum musicola</name>
    <dbReference type="NCBI Taxonomy" id="2175873"/>
    <lineage>
        <taxon>Eukaryota</taxon>
        <taxon>Fungi</taxon>
        <taxon>Dikarya</taxon>
        <taxon>Ascomycota</taxon>
        <taxon>Pezizomycotina</taxon>
        <taxon>Sordariomycetes</taxon>
        <taxon>Hypocreomycetidae</taxon>
        <taxon>Glomerellales</taxon>
        <taxon>Glomerellaceae</taxon>
        <taxon>Colletotrichum</taxon>
        <taxon>Colletotrichum orchidearum species complex</taxon>
    </lineage>
</organism>
<gene>
    <name evidence="2" type="ORF">CMUS01_06870</name>
</gene>
<evidence type="ECO:0000256" key="1">
    <source>
        <dbReference type="SAM" id="MobiDB-lite"/>
    </source>
</evidence>
<evidence type="ECO:0000313" key="2">
    <source>
        <dbReference type="EMBL" id="KAF6832584.1"/>
    </source>
</evidence>
<feature type="compositionally biased region" description="Basic and acidic residues" evidence="1">
    <location>
        <begin position="14"/>
        <end position="26"/>
    </location>
</feature>
<protein>
    <submittedName>
        <fullName evidence="2">Uncharacterized protein</fullName>
    </submittedName>
</protein>
<comment type="caution">
    <text evidence="2">The sequence shown here is derived from an EMBL/GenBank/DDBJ whole genome shotgun (WGS) entry which is preliminary data.</text>
</comment>
<keyword evidence="3" id="KW-1185">Reference proteome</keyword>
<feature type="region of interest" description="Disordered" evidence="1">
    <location>
        <begin position="1"/>
        <end position="26"/>
    </location>
</feature>
<reference evidence="2" key="1">
    <citation type="journal article" date="2020" name="Phytopathology">
        <title>Genome Sequence Resources of Colletotrichum truncatum, C. plurivorum, C. musicola, and C. sojae: Four Species Pathogenic to Soybean (Glycine max).</title>
        <authorList>
            <person name="Rogerio F."/>
            <person name="Boufleur T.R."/>
            <person name="Ciampi-Guillardi M."/>
            <person name="Sukno S.A."/>
            <person name="Thon M.R."/>
            <person name="Massola Junior N.S."/>
            <person name="Baroncelli R."/>
        </authorList>
    </citation>
    <scope>NUCLEOTIDE SEQUENCE</scope>
    <source>
        <strain evidence="2">LFN0074</strain>
    </source>
</reference>